<dbReference type="SMART" id="SM00271">
    <property type="entry name" value="DnaJ"/>
    <property type="match status" value="1"/>
</dbReference>
<dbReference type="SUPFAM" id="SSF46565">
    <property type="entry name" value="Chaperone J-domain"/>
    <property type="match status" value="1"/>
</dbReference>
<organism evidence="4 5">
    <name type="scientific">Geobacter soli</name>
    <dbReference type="NCBI Taxonomy" id="1510391"/>
    <lineage>
        <taxon>Bacteria</taxon>
        <taxon>Pseudomonadati</taxon>
        <taxon>Thermodesulfobacteriota</taxon>
        <taxon>Desulfuromonadia</taxon>
        <taxon>Geobacterales</taxon>
        <taxon>Geobacteraceae</taxon>
        <taxon>Geobacter</taxon>
    </lineage>
</organism>
<dbReference type="AlphaFoldDB" id="A0A0C1U8W8"/>
<dbReference type="EMBL" id="JXBL01000001">
    <property type="protein sequence ID" value="KIE43990.1"/>
    <property type="molecule type" value="Genomic_DNA"/>
</dbReference>
<dbReference type="RefSeq" id="WP_039647860.1">
    <property type="nucleotide sequence ID" value="NZ_JXBL01000001.1"/>
</dbReference>
<evidence type="ECO:0000313" key="4">
    <source>
        <dbReference type="EMBL" id="KIE43990.1"/>
    </source>
</evidence>
<gene>
    <name evidence="4" type="ORF">SE37_15865</name>
</gene>
<feature type="compositionally biased region" description="Low complexity" evidence="1">
    <location>
        <begin position="236"/>
        <end position="249"/>
    </location>
</feature>
<proteinExistence type="predicted"/>
<feature type="transmembrane region" description="Helical" evidence="2">
    <location>
        <begin position="157"/>
        <end position="177"/>
    </location>
</feature>
<dbReference type="Pfam" id="PF00226">
    <property type="entry name" value="DnaJ"/>
    <property type="match status" value="1"/>
</dbReference>
<evidence type="ECO:0000313" key="5">
    <source>
        <dbReference type="Proteomes" id="UP000031433"/>
    </source>
</evidence>
<dbReference type="CDD" id="cd06257">
    <property type="entry name" value="DnaJ"/>
    <property type="match status" value="1"/>
</dbReference>
<name>A0A0C1U8W8_9BACT</name>
<dbReference type="InterPro" id="IPR036869">
    <property type="entry name" value="J_dom_sf"/>
</dbReference>
<evidence type="ECO:0000256" key="2">
    <source>
        <dbReference type="SAM" id="Phobius"/>
    </source>
</evidence>
<feature type="compositionally biased region" description="Basic and acidic residues" evidence="1">
    <location>
        <begin position="207"/>
        <end position="216"/>
    </location>
</feature>
<feature type="transmembrane region" description="Helical" evidence="2">
    <location>
        <begin position="124"/>
        <end position="145"/>
    </location>
</feature>
<dbReference type="Proteomes" id="UP000031433">
    <property type="component" value="Unassembled WGS sequence"/>
</dbReference>
<protein>
    <submittedName>
        <fullName evidence="4">Molecular chaperone DnaJ</fullName>
    </submittedName>
</protein>
<dbReference type="PROSITE" id="PS50076">
    <property type="entry name" value="DNAJ_2"/>
    <property type="match status" value="1"/>
</dbReference>
<feature type="transmembrane region" description="Helical" evidence="2">
    <location>
        <begin position="98"/>
        <end position="118"/>
    </location>
</feature>
<evidence type="ECO:0000259" key="3">
    <source>
        <dbReference type="PROSITE" id="PS50076"/>
    </source>
</evidence>
<dbReference type="Gene3D" id="1.10.287.110">
    <property type="entry name" value="DnaJ domain"/>
    <property type="match status" value="1"/>
</dbReference>
<accession>A0A0C1U8W8</accession>
<keyword evidence="5" id="KW-1185">Reference proteome</keyword>
<sequence length="256" mass="27336">MDDLSDCYGLLGLSPGASADEAKRAFRAAVSACHPDRFAHDPVRRRNAEERLRVIIEAYHRIDACLKPCPETPAGPHEELRAGGRPTGRSFRFPRSSLVTVPNGLLILLCAACTFHFARLYGATASAVLGALELLLVPLLFGAAHNLIIPTNRLVRNLYGSFTVCFLLIAIADAVTVRHDSSLPLPAPSEYSDGMAPAFPVPWPATSHDRPAEHADGSAAETSPYHLGIRPPQSPRAPAVPLAPAAPAAPLMPPVR</sequence>
<evidence type="ECO:0000256" key="1">
    <source>
        <dbReference type="SAM" id="MobiDB-lite"/>
    </source>
</evidence>
<keyword evidence="2" id="KW-1133">Transmembrane helix</keyword>
<reference evidence="4 5" key="1">
    <citation type="submission" date="2015-01" db="EMBL/GenBank/DDBJ databases">
        <title>Genome sequence of the anaerobic bacterium Geobacter soli GSS01, a dissimilatory Fe(III) reducer from soil.</title>
        <authorList>
            <person name="Yang G."/>
            <person name="Zhou S."/>
        </authorList>
    </citation>
    <scope>NUCLEOTIDE SEQUENCE [LARGE SCALE GENOMIC DNA]</scope>
    <source>
        <strain evidence="4 5">GSS01</strain>
    </source>
</reference>
<comment type="caution">
    <text evidence="4">The sequence shown here is derived from an EMBL/GenBank/DDBJ whole genome shotgun (WGS) entry which is preliminary data.</text>
</comment>
<feature type="domain" description="J" evidence="3">
    <location>
        <begin position="6"/>
        <end position="67"/>
    </location>
</feature>
<feature type="region of interest" description="Disordered" evidence="1">
    <location>
        <begin position="206"/>
        <end position="256"/>
    </location>
</feature>
<dbReference type="PRINTS" id="PR00625">
    <property type="entry name" value="JDOMAIN"/>
</dbReference>
<keyword evidence="2" id="KW-0472">Membrane</keyword>
<keyword evidence="2" id="KW-0812">Transmembrane</keyword>
<dbReference type="InterPro" id="IPR001623">
    <property type="entry name" value="DnaJ_domain"/>
</dbReference>